<dbReference type="InterPro" id="IPR003593">
    <property type="entry name" value="AAA+_ATPase"/>
</dbReference>
<evidence type="ECO:0000256" key="4">
    <source>
        <dbReference type="ARBA" id="ARBA00022741"/>
    </source>
</evidence>
<evidence type="ECO:0000256" key="2">
    <source>
        <dbReference type="ARBA" id="ARBA00009440"/>
    </source>
</evidence>
<dbReference type="SMART" id="SM00382">
    <property type="entry name" value="AAA"/>
    <property type="match status" value="1"/>
</dbReference>
<dbReference type="InterPro" id="IPR027417">
    <property type="entry name" value="P-loop_NTPase"/>
</dbReference>
<dbReference type="RefSeq" id="WP_264325501.1">
    <property type="nucleotide sequence ID" value="NZ_JADEXQ010000041.1"/>
</dbReference>
<evidence type="ECO:0000259" key="6">
    <source>
        <dbReference type="PROSITE" id="PS50893"/>
    </source>
</evidence>
<dbReference type="SUPFAM" id="SSF52540">
    <property type="entry name" value="P-loop containing nucleoside triphosphate hydrolases"/>
    <property type="match status" value="1"/>
</dbReference>
<gene>
    <name evidence="7" type="ORF">IQ266_13105</name>
</gene>
<accession>A0A928VPS9</accession>
<dbReference type="PANTHER" id="PTHR42788">
    <property type="entry name" value="TAURINE IMPORT ATP-BINDING PROTEIN-RELATED"/>
    <property type="match status" value="1"/>
</dbReference>
<dbReference type="GO" id="GO:0005524">
    <property type="term" value="F:ATP binding"/>
    <property type="evidence" value="ECO:0007669"/>
    <property type="project" value="UniProtKB-KW"/>
</dbReference>
<dbReference type="Pfam" id="PF00005">
    <property type="entry name" value="ABC_tran"/>
    <property type="match status" value="1"/>
</dbReference>
<organism evidence="7 8">
    <name type="scientific">Romeriopsis navalis LEGE 11480</name>
    <dbReference type="NCBI Taxonomy" id="2777977"/>
    <lineage>
        <taxon>Bacteria</taxon>
        <taxon>Bacillati</taxon>
        <taxon>Cyanobacteriota</taxon>
        <taxon>Cyanophyceae</taxon>
        <taxon>Leptolyngbyales</taxon>
        <taxon>Leptolyngbyaceae</taxon>
        <taxon>Romeriopsis</taxon>
        <taxon>Romeriopsis navalis</taxon>
    </lineage>
</organism>
<dbReference type="PANTHER" id="PTHR42788:SF13">
    <property type="entry name" value="ALIPHATIC SULFONATES IMPORT ATP-BINDING PROTEIN SSUB"/>
    <property type="match status" value="1"/>
</dbReference>
<dbReference type="Proteomes" id="UP000625316">
    <property type="component" value="Unassembled WGS sequence"/>
</dbReference>
<evidence type="ECO:0000313" key="8">
    <source>
        <dbReference type="Proteomes" id="UP000625316"/>
    </source>
</evidence>
<reference evidence="7" key="1">
    <citation type="submission" date="2020-10" db="EMBL/GenBank/DDBJ databases">
        <authorList>
            <person name="Castelo-Branco R."/>
            <person name="Eusebio N."/>
            <person name="Adriana R."/>
            <person name="Vieira A."/>
            <person name="Brugerolle De Fraissinette N."/>
            <person name="Rezende De Castro R."/>
            <person name="Schneider M.P."/>
            <person name="Vasconcelos V."/>
            <person name="Leao P.N."/>
        </authorList>
    </citation>
    <scope>NUCLEOTIDE SEQUENCE</scope>
    <source>
        <strain evidence="7">LEGE 11480</strain>
    </source>
</reference>
<dbReference type="CDD" id="cd03293">
    <property type="entry name" value="ABC_NrtD_SsuB_transporters"/>
    <property type="match status" value="1"/>
</dbReference>
<evidence type="ECO:0000256" key="3">
    <source>
        <dbReference type="ARBA" id="ARBA00022448"/>
    </source>
</evidence>
<dbReference type="EMBL" id="JADEXQ010000041">
    <property type="protein sequence ID" value="MBE9030671.1"/>
    <property type="molecule type" value="Genomic_DNA"/>
</dbReference>
<keyword evidence="3" id="KW-0813">Transport</keyword>
<dbReference type="PROSITE" id="PS00211">
    <property type="entry name" value="ABC_TRANSPORTER_1"/>
    <property type="match status" value="1"/>
</dbReference>
<dbReference type="InterPro" id="IPR050166">
    <property type="entry name" value="ABC_transporter_ATP-bind"/>
</dbReference>
<comment type="similarity">
    <text evidence="2">Belongs to the ABC transporter superfamily. Nitrate/nitrite/cyanate uptake transporter (NitT) (TC 3.A.1.16) family.</text>
</comment>
<dbReference type="GO" id="GO:0005886">
    <property type="term" value="C:plasma membrane"/>
    <property type="evidence" value="ECO:0007669"/>
    <property type="project" value="UniProtKB-SubCell"/>
</dbReference>
<protein>
    <submittedName>
        <fullName evidence="7">ABC transporter ATP-binding protein</fullName>
    </submittedName>
</protein>
<proteinExistence type="inferred from homology"/>
<sequence>MPKLDVCNVSQEYQQKRHSQPVPALQEINFSIEAGRFVAIVGPSGCGKTTLLNLIAGLRSPTSGQISWNEQVIRQPGHDCAMVFQSPALLPWRTIVDNVIYGLEIKGCHRQTARQRAQYFIDLVGLQGFEESFPHELSGGMQQRVNLARALAISPSLLLLDEPLSALDAQSREYMQGEIQRIWLETGNTALYVTHQISEAIFLADQVIVMSPRPGQIRSVIPIPFARPRPLSLKRQPDFLAIEDKIWQLLMPPTSAPLPTPSPLRGPM</sequence>
<evidence type="ECO:0000256" key="5">
    <source>
        <dbReference type="ARBA" id="ARBA00022840"/>
    </source>
</evidence>
<dbReference type="AlphaFoldDB" id="A0A928VPS9"/>
<feature type="domain" description="ABC transporter" evidence="6">
    <location>
        <begin position="4"/>
        <end position="237"/>
    </location>
</feature>
<dbReference type="InterPro" id="IPR003439">
    <property type="entry name" value="ABC_transporter-like_ATP-bd"/>
</dbReference>
<name>A0A928VPS9_9CYAN</name>
<keyword evidence="8" id="KW-1185">Reference proteome</keyword>
<dbReference type="GO" id="GO:0016887">
    <property type="term" value="F:ATP hydrolysis activity"/>
    <property type="evidence" value="ECO:0007669"/>
    <property type="project" value="InterPro"/>
</dbReference>
<dbReference type="PROSITE" id="PS50893">
    <property type="entry name" value="ABC_TRANSPORTER_2"/>
    <property type="match status" value="1"/>
</dbReference>
<dbReference type="InterPro" id="IPR017871">
    <property type="entry name" value="ABC_transporter-like_CS"/>
</dbReference>
<comment type="subcellular location">
    <subcellularLocation>
        <location evidence="1">Cell inner membrane</location>
        <topology evidence="1">Peripheral membrane protein</topology>
    </subcellularLocation>
</comment>
<keyword evidence="4" id="KW-0547">Nucleotide-binding</keyword>
<dbReference type="Gene3D" id="3.40.50.300">
    <property type="entry name" value="P-loop containing nucleotide triphosphate hydrolases"/>
    <property type="match status" value="1"/>
</dbReference>
<evidence type="ECO:0000256" key="1">
    <source>
        <dbReference type="ARBA" id="ARBA00004417"/>
    </source>
</evidence>
<keyword evidence="5 7" id="KW-0067">ATP-binding</keyword>
<evidence type="ECO:0000313" key="7">
    <source>
        <dbReference type="EMBL" id="MBE9030671.1"/>
    </source>
</evidence>
<comment type="caution">
    <text evidence="7">The sequence shown here is derived from an EMBL/GenBank/DDBJ whole genome shotgun (WGS) entry which is preliminary data.</text>
</comment>